<dbReference type="EMBL" id="QXDC01000003">
    <property type="protein sequence ID" value="RIA44495.1"/>
    <property type="molecule type" value="Genomic_DNA"/>
</dbReference>
<organism evidence="9 10">
    <name type="scientific">Hephaestia caeni</name>
    <dbReference type="NCBI Taxonomy" id="645617"/>
    <lineage>
        <taxon>Bacteria</taxon>
        <taxon>Pseudomonadati</taxon>
        <taxon>Pseudomonadota</taxon>
        <taxon>Alphaproteobacteria</taxon>
        <taxon>Sphingomonadales</taxon>
        <taxon>Sphingomonadaceae</taxon>
        <taxon>Hephaestia</taxon>
    </lineage>
</organism>
<evidence type="ECO:0000256" key="2">
    <source>
        <dbReference type="ARBA" id="ARBA00006929"/>
    </source>
</evidence>
<comment type="subcellular location">
    <subcellularLocation>
        <location evidence="7">Cell outer membrane</location>
    </subcellularLocation>
    <subcellularLocation>
        <location evidence="7">Bacterial flagellum basal body</location>
    </subcellularLocation>
</comment>
<keyword evidence="4 7" id="KW-0472">Membrane</keyword>
<name>A0A397PBB1_9SPHN</name>
<evidence type="ECO:0000256" key="1">
    <source>
        <dbReference type="ARBA" id="ARBA00002591"/>
    </source>
</evidence>
<dbReference type="Proteomes" id="UP000266568">
    <property type="component" value="Unassembled WGS sequence"/>
</dbReference>
<comment type="caution">
    <text evidence="9">The sequence shown here is derived from an EMBL/GenBank/DDBJ whole genome shotgun (WGS) entry which is preliminary data.</text>
</comment>
<protein>
    <recommendedName>
        <fullName evidence="7">Flagellar L-ring protein</fullName>
    </recommendedName>
    <alternativeName>
        <fullName evidence="7">Basal body L-ring protein</fullName>
    </alternativeName>
</protein>
<dbReference type="PRINTS" id="PR01008">
    <property type="entry name" value="FLGLRINGFLGH"/>
</dbReference>
<evidence type="ECO:0000256" key="6">
    <source>
        <dbReference type="ARBA" id="ARBA00023237"/>
    </source>
</evidence>
<keyword evidence="9" id="KW-0966">Cell projection</keyword>
<dbReference type="OrthoDB" id="9789227at2"/>
<keyword evidence="9" id="KW-0969">Cilium</keyword>
<gene>
    <name evidence="7" type="primary">flgH</name>
    <name evidence="9" type="ORF">DFR49_2740</name>
</gene>
<dbReference type="HAMAP" id="MF_00415">
    <property type="entry name" value="FlgH"/>
    <property type="match status" value="1"/>
</dbReference>
<evidence type="ECO:0000256" key="8">
    <source>
        <dbReference type="SAM" id="SignalP"/>
    </source>
</evidence>
<evidence type="ECO:0000256" key="4">
    <source>
        <dbReference type="ARBA" id="ARBA00023136"/>
    </source>
</evidence>
<evidence type="ECO:0000256" key="5">
    <source>
        <dbReference type="ARBA" id="ARBA00023143"/>
    </source>
</evidence>
<dbReference type="GO" id="GO:0071973">
    <property type="term" value="P:bacterial-type flagellum-dependent cell motility"/>
    <property type="evidence" value="ECO:0007669"/>
    <property type="project" value="InterPro"/>
</dbReference>
<reference evidence="9 10" key="1">
    <citation type="submission" date="2018-08" db="EMBL/GenBank/DDBJ databases">
        <title>Genomic Encyclopedia of Type Strains, Phase IV (KMG-IV): sequencing the most valuable type-strain genomes for metagenomic binning, comparative biology and taxonomic classification.</title>
        <authorList>
            <person name="Goeker M."/>
        </authorList>
    </citation>
    <scope>NUCLEOTIDE SEQUENCE [LARGE SCALE GENOMIC DNA]</scope>
    <source>
        <strain evidence="9 10">DSM 25527</strain>
    </source>
</reference>
<dbReference type="AlphaFoldDB" id="A0A397PBB1"/>
<keyword evidence="5 7" id="KW-0975">Bacterial flagellum</keyword>
<evidence type="ECO:0000313" key="10">
    <source>
        <dbReference type="Proteomes" id="UP000266568"/>
    </source>
</evidence>
<evidence type="ECO:0000256" key="7">
    <source>
        <dbReference type="HAMAP-Rule" id="MF_00415"/>
    </source>
</evidence>
<dbReference type="RefSeq" id="WP_119036143.1">
    <property type="nucleotide sequence ID" value="NZ_QXDC01000003.1"/>
</dbReference>
<keyword evidence="10" id="KW-1185">Reference proteome</keyword>
<dbReference type="Pfam" id="PF02107">
    <property type="entry name" value="FlgH"/>
    <property type="match status" value="1"/>
</dbReference>
<dbReference type="InterPro" id="IPR000527">
    <property type="entry name" value="Flag_Lring"/>
</dbReference>
<comment type="function">
    <text evidence="1 7">Assembles around the rod to form the L-ring and probably protects the motor/basal body from shearing forces during rotation.</text>
</comment>
<comment type="subunit">
    <text evidence="7">The basal body constitutes a major portion of the flagellar organelle and consists of four rings (L,P,S, and M) mounted on a central rod.</text>
</comment>
<keyword evidence="9" id="KW-0282">Flagellum</keyword>
<comment type="similarity">
    <text evidence="2 7">Belongs to the FlgH family.</text>
</comment>
<evidence type="ECO:0000256" key="3">
    <source>
        <dbReference type="ARBA" id="ARBA00022729"/>
    </source>
</evidence>
<dbReference type="GO" id="GO:0009279">
    <property type="term" value="C:cell outer membrane"/>
    <property type="evidence" value="ECO:0007669"/>
    <property type="project" value="UniProtKB-SubCell"/>
</dbReference>
<dbReference type="PANTHER" id="PTHR34933:SF1">
    <property type="entry name" value="FLAGELLAR L-RING PROTEIN"/>
    <property type="match status" value="1"/>
</dbReference>
<dbReference type="PANTHER" id="PTHR34933">
    <property type="entry name" value="FLAGELLAR L-RING PROTEIN"/>
    <property type="match status" value="1"/>
</dbReference>
<evidence type="ECO:0000313" key="9">
    <source>
        <dbReference type="EMBL" id="RIA44495.1"/>
    </source>
</evidence>
<accession>A0A397PBB1</accession>
<proteinExistence type="inferred from homology"/>
<dbReference type="GO" id="GO:0003774">
    <property type="term" value="F:cytoskeletal motor activity"/>
    <property type="evidence" value="ECO:0007669"/>
    <property type="project" value="InterPro"/>
</dbReference>
<sequence>MRTLRTLSLGLAAVALVAGAAHARDKHREDYSLTLPPPPPPPSADGAIFQADAGYAALYEGWKARRVGDPLTIVLVERTVASKSSTSQLDSKGQFGLIPPTTGALALFGESDATFGGKRGFDGKGTAGQQNVLSGEISVTVAQVYPNGTMLVQGQKRVTLNRGDEFIQIKGIVRIADIDAQNRVASTRVADAQISYTGKGDIARASRQGWLSRFFQIISPF</sequence>
<feature type="chain" id="PRO_5017448174" description="Flagellar L-ring protein" evidence="8">
    <location>
        <begin position="24"/>
        <end position="221"/>
    </location>
</feature>
<keyword evidence="3 8" id="KW-0732">Signal</keyword>
<feature type="signal peptide" evidence="8">
    <location>
        <begin position="1"/>
        <end position="23"/>
    </location>
</feature>
<dbReference type="GO" id="GO:0009427">
    <property type="term" value="C:bacterial-type flagellum basal body, distal rod, L ring"/>
    <property type="evidence" value="ECO:0007669"/>
    <property type="project" value="InterPro"/>
</dbReference>
<keyword evidence="6 7" id="KW-0998">Cell outer membrane</keyword>